<accession>A0A0M8ZNF8</accession>
<dbReference type="EMBL" id="KQ435970">
    <property type="protein sequence ID" value="KOX67805.1"/>
    <property type="molecule type" value="Genomic_DNA"/>
</dbReference>
<evidence type="ECO:0000313" key="1">
    <source>
        <dbReference type="EMBL" id="KOX67805.1"/>
    </source>
</evidence>
<keyword evidence="2" id="KW-1185">Reference proteome</keyword>
<evidence type="ECO:0000313" key="2">
    <source>
        <dbReference type="Proteomes" id="UP000053105"/>
    </source>
</evidence>
<proteinExistence type="predicted"/>
<protein>
    <submittedName>
        <fullName evidence="1">Uncharacterized protein</fullName>
    </submittedName>
</protein>
<dbReference type="AlphaFoldDB" id="A0A0M8ZNF8"/>
<sequence>MFAEATVHAEKFYLQLSIGLQNEIAKRNCSCNEEARYRVTRKIIKFFKLRRIEVLSEGVDCEQSSCVRIMSIRLPRASDGGNNALFIGDLRCCWFAYQACSYFMKFSLMILQYVSQNYKLFLKKIVYNPKICIEERAKKISGRCWREAIHCSGELVLAVINNKESVKLSCLRLQKARSQAISYNFGIPIKISTTVVSSCRTGEKHSLRRIIVKVVEHSLTKQCLKKSQQSHREIQSNLARSRRTTSKTVPSLLMSLENLKKTKLFVTSHKRREYLQMKILDRITDKRYGKIKRLGSLKVGRWDYRQKYIRCSKALIILQYNLYRFYE</sequence>
<reference evidence="1 2" key="1">
    <citation type="submission" date="2015-07" db="EMBL/GenBank/DDBJ databases">
        <title>The genome of Melipona quadrifasciata.</title>
        <authorList>
            <person name="Pan H."/>
            <person name="Kapheim K."/>
        </authorList>
    </citation>
    <scope>NUCLEOTIDE SEQUENCE [LARGE SCALE GENOMIC DNA]</scope>
    <source>
        <strain evidence="1">0111107301</strain>
        <tissue evidence="1">Whole body</tissue>
    </source>
</reference>
<name>A0A0M8ZNF8_9HYME</name>
<dbReference type="Proteomes" id="UP000053105">
    <property type="component" value="Unassembled WGS sequence"/>
</dbReference>
<organism evidence="1 2">
    <name type="scientific">Melipona quadrifasciata</name>
    <dbReference type="NCBI Taxonomy" id="166423"/>
    <lineage>
        <taxon>Eukaryota</taxon>
        <taxon>Metazoa</taxon>
        <taxon>Ecdysozoa</taxon>
        <taxon>Arthropoda</taxon>
        <taxon>Hexapoda</taxon>
        <taxon>Insecta</taxon>
        <taxon>Pterygota</taxon>
        <taxon>Neoptera</taxon>
        <taxon>Endopterygota</taxon>
        <taxon>Hymenoptera</taxon>
        <taxon>Apocrita</taxon>
        <taxon>Aculeata</taxon>
        <taxon>Apoidea</taxon>
        <taxon>Anthophila</taxon>
        <taxon>Apidae</taxon>
        <taxon>Melipona</taxon>
    </lineage>
</organism>
<gene>
    <name evidence="1" type="ORF">WN51_07658</name>
</gene>